<evidence type="ECO:0000256" key="2">
    <source>
        <dbReference type="ARBA" id="ARBA00005942"/>
    </source>
</evidence>
<dbReference type="Proteomes" id="UP000799777">
    <property type="component" value="Unassembled WGS sequence"/>
</dbReference>
<accession>A0A9P4H244</accession>
<dbReference type="OrthoDB" id="203279at2759"/>
<keyword evidence="7" id="KW-1185">Reference proteome</keyword>
<dbReference type="AlphaFoldDB" id="A0A9P4H244"/>
<gene>
    <name evidence="6" type="ORF">EK21DRAFT_73169</name>
</gene>
<sequence length="151" mass="16927">MNPSDRTKEALLARTESLCNAIYDERSRDPWGGDGYLSTILRTVRMEESSEYSDYKALNDARDYYTSAQKELTIREQTAGLIKTTQDLSTLIRDLQELWLFGGLDTLEDKKDEEVVREKAGKVAEMIEVLAKGKAGAGKEIGVQEEGKKDG</sequence>
<dbReference type="Gene3D" id="6.10.280.160">
    <property type="entry name" value="Mediator of RNA polymerase II transcription subunit 22"/>
    <property type="match status" value="1"/>
</dbReference>
<comment type="subcellular location">
    <subcellularLocation>
        <location evidence="1">Nucleus</location>
    </subcellularLocation>
</comment>
<dbReference type="GO" id="GO:0016592">
    <property type="term" value="C:mediator complex"/>
    <property type="evidence" value="ECO:0007669"/>
    <property type="project" value="InterPro"/>
</dbReference>
<evidence type="ECO:0000313" key="6">
    <source>
        <dbReference type="EMBL" id="KAF2026938.1"/>
    </source>
</evidence>
<dbReference type="Pfam" id="PF06179">
    <property type="entry name" value="Med22"/>
    <property type="match status" value="1"/>
</dbReference>
<reference evidence="6" key="1">
    <citation type="journal article" date="2020" name="Stud. Mycol.">
        <title>101 Dothideomycetes genomes: a test case for predicting lifestyles and emergence of pathogens.</title>
        <authorList>
            <person name="Haridas S."/>
            <person name="Albert R."/>
            <person name="Binder M."/>
            <person name="Bloem J."/>
            <person name="Labutti K."/>
            <person name="Salamov A."/>
            <person name="Andreopoulos B."/>
            <person name="Baker S."/>
            <person name="Barry K."/>
            <person name="Bills G."/>
            <person name="Bluhm B."/>
            <person name="Cannon C."/>
            <person name="Castanera R."/>
            <person name="Culley D."/>
            <person name="Daum C."/>
            <person name="Ezra D."/>
            <person name="Gonzalez J."/>
            <person name="Henrissat B."/>
            <person name="Kuo A."/>
            <person name="Liang C."/>
            <person name="Lipzen A."/>
            <person name="Lutzoni F."/>
            <person name="Magnuson J."/>
            <person name="Mondo S."/>
            <person name="Nolan M."/>
            <person name="Ohm R."/>
            <person name="Pangilinan J."/>
            <person name="Park H.-J."/>
            <person name="Ramirez L."/>
            <person name="Alfaro M."/>
            <person name="Sun H."/>
            <person name="Tritt A."/>
            <person name="Yoshinaga Y."/>
            <person name="Zwiers L.-H."/>
            <person name="Turgeon B."/>
            <person name="Goodwin S."/>
            <person name="Spatafora J."/>
            <person name="Crous P."/>
            <person name="Grigoriev I."/>
        </authorList>
    </citation>
    <scope>NUCLEOTIDE SEQUENCE</scope>
    <source>
        <strain evidence="6">CBS 110217</strain>
    </source>
</reference>
<name>A0A9P4H244_9PLEO</name>
<dbReference type="EMBL" id="ML978234">
    <property type="protein sequence ID" value="KAF2026938.1"/>
    <property type="molecule type" value="Genomic_DNA"/>
</dbReference>
<keyword evidence="3" id="KW-0805">Transcription regulation</keyword>
<evidence type="ECO:0000256" key="3">
    <source>
        <dbReference type="ARBA" id="ARBA00023015"/>
    </source>
</evidence>
<organism evidence="6 7">
    <name type="scientific">Setomelanomma holmii</name>
    <dbReference type="NCBI Taxonomy" id="210430"/>
    <lineage>
        <taxon>Eukaryota</taxon>
        <taxon>Fungi</taxon>
        <taxon>Dikarya</taxon>
        <taxon>Ascomycota</taxon>
        <taxon>Pezizomycotina</taxon>
        <taxon>Dothideomycetes</taxon>
        <taxon>Pleosporomycetidae</taxon>
        <taxon>Pleosporales</taxon>
        <taxon>Pleosporineae</taxon>
        <taxon>Phaeosphaeriaceae</taxon>
        <taxon>Setomelanomma</taxon>
    </lineage>
</organism>
<evidence type="ECO:0000256" key="5">
    <source>
        <dbReference type="ARBA" id="ARBA00023242"/>
    </source>
</evidence>
<comment type="similarity">
    <text evidence="2">Belongs to the Mediator complex subunit 22 family.</text>
</comment>
<proteinExistence type="inferred from homology"/>
<keyword evidence="5" id="KW-0539">Nucleus</keyword>
<evidence type="ECO:0000313" key="7">
    <source>
        <dbReference type="Proteomes" id="UP000799777"/>
    </source>
</evidence>
<dbReference type="GO" id="GO:0003712">
    <property type="term" value="F:transcription coregulator activity"/>
    <property type="evidence" value="ECO:0007669"/>
    <property type="project" value="InterPro"/>
</dbReference>
<evidence type="ECO:0000256" key="1">
    <source>
        <dbReference type="ARBA" id="ARBA00004123"/>
    </source>
</evidence>
<protein>
    <submittedName>
        <fullName evidence="6">Uncharacterized protein</fullName>
    </submittedName>
</protein>
<dbReference type="InterPro" id="IPR009332">
    <property type="entry name" value="Med22"/>
</dbReference>
<dbReference type="GO" id="GO:0006357">
    <property type="term" value="P:regulation of transcription by RNA polymerase II"/>
    <property type="evidence" value="ECO:0007669"/>
    <property type="project" value="InterPro"/>
</dbReference>
<keyword evidence="4" id="KW-0804">Transcription</keyword>
<evidence type="ECO:0000256" key="4">
    <source>
        <dbReference type="ARBA" id="ARBA00023163"/>
    </source>
</evidence>
<comment type="caution">
    <text evidence="6">The sequence shown here is derived from an EMBL/GenBank/DDBJ whole genome shotgun (WGS) entry which is preliminary data.</text>
</comment>